<feature type="compositionally biased region" description="Pro residues" evidence="1">
    <location>
        <begin position="263"/>
        <end position="292"/>
    </location>
</feature>
<evidence type="ECO:0000313" key="4">
    <source>
        <dbReference type="EMBL" id="HIQ79669.1"/>
    </source>
</evidence>
<feature type="domain" description="Starch-binding module 26" evidence="3">
    <location>
        <begin position="518"/>
        <end position="580"/>
    </location>
</feature>
<gene>
    <name evidence="4" type="ORF">IAD32_00090</name>
</gene>
<dbReference type="Pfam" id="PF16738">
    <property type="entry name" value="CBM26"/>
    <property type="match status" value="2"/>
</dbReference>
<feature type="region of interest" description="Disordered" evidence="1">
    <location>
        <begin position="251"/>
        <end position="295"/>
    </location>
</feature>
<dbReference type="AlphaFoldDB" id="A0A9D1CU26"/>
<evidence type="ECO:0000256" key="2">
    <source>
        <dbReference type="SAM" id="SignalP"/>
    </source>
</evidence>
<dbReference type="Proteomes" id="UP000886787">
    <property type="component" value="Unassembled WGS sequence"/>
</dbReference>
<organism evidence="4 5">
    <name type="scientific">Candidatus Scatavimonas merdigallinarum</name>
    <dbReference type="NCBI Taxonomy" id="2840914"/>
    <lineage>
        <taxon>Bacteria</taxon>
        <taxon>Bacillati</taxon>
        <taxon>Bacillota</taxon>
        <taxon>Clostridia</taxon>
        <taxon>Eubacteriales</taxon>
        <taxon>Oscillospiraceae</taxon>
        <taxon>Oscillospiraceae incertae sedis</taxon>
        <taxon>Candidatus Scatavimonas</taxon>
    </lineage>
</organism>
<dbReference type="InterPro" id="IPR031965">
    <property type="entry name" value="CBM26"/>
</dbReference>
<keyword evidence="2" id="KW-0732">Signal</keyword>
<feature type="domain" description="Starch-binding module 26" evidence="3">
    <location>
        <begin position="423"/>
        <end position="485"/>
    </location>
</feature>
<evidence type="ECO:0000259" key="3">
    <source>
        <dbReference type="Pfam" id="PF16738"/>
    </source>
</evidence>
<name>A0A9D1CU26_9FIRM</name>
<proteinExistence type="predicted"/>
<sequence>MTKAVKRSISIVLTILMLMSMCVIGSFTGTAATTGDEAAGVSYDGTTKLYLDSNGCYWWNDAEAVMGVSFVGATTTTPVAMTPVEGRTKIFAVTVPAGDYTQVVFSRHETIESAAWNSVTATLQSDKNLFVLNSGANGGSWDNFAEDATDPPAVYGPQTIYFDNTNTNWPEVYVYGWAFGLSATFEKMDLVEGNIYSYTFPEEPVAGQEGFLFVNKDSWTSQEQTVNVMLEEGKNLYTNLSGGGQNWSGTWGVYTPVTTDPTAPEPTDPQPTQPEPTQPEPTDPQPTQPEPTQPEDTIAVYYSPSQNWLDAGYTVKANAQGSTELWTQVDMTDTGETVNGQPVYKAEFAMSAVPYGGLDTLQFQAYNGSEWIEQIVAISSWATIDTFDGKYYDGAGWVDYVPDSLVDPTDPEPTDPPVETITVSFDNTATAWDTVSAYAYNSATEESMEWPGVGASAAEGNVSQFQIEKGKYDTIIFNNGADEQTIAVALEAEKTYVATTQTGTKWYIEGVAPNNITVYFTNNKNWASANIYLYDGGFNNTWPGQPMDFVQKNSMDQDVYSYTFDTNLYSTVIFTDGQTNAQETVSITNPTDMTGYYLLDEMEGAKFKVGEYGVFTVQFFDTTEDPAELISEQIVFEGETAVAPTMPVMKDKEYVAGFAPQDLTNITENKMFTYSVAVKSFTVQLITDDATVSIEGGIEGSNVFNYGDVVTLTCTDPDFAYWEINGQRVSYNSAYKFIVTADYTVEAVKTEGGMVYPEPDIFIDDVIYDTTTDSSKILMYFGIHTLNPGESATYGIFRYVGEAPADAQTAIQDYLDNGAGSAYNSYIKDYTDSGYMNSDGRYNYVASVPADVDENTVVTVYAFVVVGEELFISEAVTAMPGALS</sequence>
<evidence type="ECO:0000313" key="5">
    <source>
        <dbReference type="Proteomes" id="UP000886787"/>
    </source>
</evidence>
<reference evidence="4" key="2">
    <citation type="journal article" date="2021" name="PeerJ">
        <title>Extensive microbial diversity within the chicken gut microbiome revealed by metagenomics and culture.</title>
        <authorList>
            <person name="Gilroy R."/>
            <person name="Ravi A."/>
            <person name="Getino M."/>
            <person name="Pursley I."/>
            <person name="Horton D.L."/>
            <person name="Alikhan N.F."/>
            <person name="Baker D."/>
            <person name="Gharbi K."/>
            <person name="Hall N."/>
            <person name="Watson M."/>
            <person name="Adriaenssens E.M."/>
            <person name="Foster-Nyarko E."/>
            <person name="Jarju S."/>
            <person name="Secka A."/>
            <person name="Antonio M."/>
            <person name="Oren A."/>
            <person name="Chaudhuri R.R."/>
            <person name="La Ragione R."/>
            <person name="Hildebrand F."/>
            <person name="Pallen M.J."/>
        </authorList>
    </citation>
    <scope>NUCLEOTIDE SEQUENCE</scope>
    <source>
        <strain evidence="4">ChiSjej1B19-3389</strain>
    </source>
</reference>
<feature type="signal peptide" evidence="2">
    <location>
        <begin position="1"/>
        <end position="31"/>
    </location>
</feature>
<accession>A0A9D1CU26</accession>
<dbReference type="Gene3D" id="2.60.40.10">
    <property type="entry name" value="Immunoglobulins"/>
    <property type="match status" value="2"/>
</dbReference>
<feature type="chain" id="PRO_5039219547" evidence="2">
    <location>
        <begin position="32"/>
        <end position="884"/>
    </location>
</feature>
<reference evidence="4" key="1">
    <citation type="submission" date="2020-10" db="EMBL/GenBank/DDBJ databases">
        <authorList>
            <person name="Gilroy R."/>
        </authorList>
    </citation>
    <scope>NUCLEOTIDE SEQUENCE</scope>
    <source>
        <strain evidence="4">ChiSjej1B19-3389</strain>
    </source>
</reference>
<protein>
    <submittedName>
        <fullName evidence="4">Starch-binding protein</fullName>
    </submittedName>
</protein>
<evidence type="ECO:0000256" key="1">
    <source>
        <dbReference type="SAM" id="MobiDB-lite"/>
    </source>
</evidence>
<dbReference type="EMBL" id="DVFW01000002">
    <property type="protein sequence ID" value="HIQ79669.1"/>
    <property type="molecule type" value="Genomic_DNA"/>
</dbReference>
<comment type="caution">
    <text evidence="4">The sequence shown here is derived from an EMBL/GenBank/DDBJ whole genome shotgun (WGS) entry which is preliminary data.</text>
</comment>
<dbReference type="InterPro" id="IPR013783">
    <property type="entry name" value="Ig-like_fold"/>
</dbReference>